<proteinExistence type="predicted"/>
<feature type="compositionally biased region" description="Polar residues" evidence="1">
    <location>
        <begin position="12"/>
        <end position="24"/>
    </location>
</feature>
<protein>
    <submittedName>
        <fullName evidence="2">Uncharacterized protein</fullName>
    </submittedName>
</protein>
<feature type="region of interest" description="Disordered" evidence="1">
    <location>
        <begin position="1"/>
        <end position="24"/>
    </location>
</feature>
<sequence>MGGTHRYKQRIISDSSTPETAAQSSTKTCIQGRDPLLVLLRLQSCSCSIFQISFLERAAGSCSAPLILLCSPNPLQEGQSCRGPEKLQTFEGQYVAVAASGVVVVQRNEQCSFWKMVSEIGAAAFLKST</sequence>
<keyword evidence="3" id="KW-1185">Reference proteome</keyword>
<reference evidence="2" key="1">
    <citation type="submission" date="2024-03" db="EMBL/GenBank/DDBJ databases">
        <authorList>
            <consortium name="ELIXIR-Norway"/>
            <consortium name="Elixir Norway"/>
        </authorList>
    </citation>
    <scope>NUCLEOTIDE SEQUENCE</scope>
</reference>
<evidence type="ECO:0000313" key="2">
    <source>
        <dbReference type="EMBL" id="CAK9881210.1"/>
    </source>
</evidence>
<name>A0ABP1BYM1_9BRYO</name>
<dbReference type="Proteomes" id="UP001497522">
    <property type="component" value="Chromosome 8"/>
</dbReference>
<organism evidence="2 3">
    <name type="scientific">Sphagnum jensenii</name>
    <dbReference type="NCBI Taxonomy" id="128206"/>
    <lineage>
        <taxon>Eukaryota</taxon>
        <taxon>Viridiplantae</taxon>
        <taxon>Streptophyta</taxon>
        <taxon>Embryophyta</taxon>
        <taxon>Bryophyta</taxon>
        <taxon>Sphagnophytina</taxon>
        <taxon>Sphagnopsida</taxon>
        <taxon>Sphagnales</taxon>
        <taxon>Sphagnaceae</taxon>
        <taxon>Sphagnum</taxon>
    </lineage>
</organism>
<evidence type="ECO:0000313" key="3">
    <source>
        <dbReference type="Proteomes" id="UP001497522"/>
    </source>
</evidence>
<gene>
    <name evidence="2" type="ORF">CSSPJE1EN2_LOCUS22609</name>
</gene>
<accession>A0ABP1BYM1</accession>
<dbReference type="EMBL" id="OZ023709">
    <property type="protein sequence ID" value="CAK9881210.1"/>
    <property type="molecule type" value="Genomic_DNA"/>
</dbReference>
<evidence type="ECO:0000256" key="1">
    <source>
        <dbReference type="SAM" id="MobiDB-lite"/>
    </source>
</evidence>